<dbReference type="SUPFAM" id="SSF55874">
    <property type="entry name" value="ATPase domain of HSP90 chaperone/DNA topoisomerase II/histidine kinase"/>
    <property type="match status" value="1"/>
</dbReference>
<dbReference type="InterPro" id="IPR050980">
    <property type="entry name" value="2C_sensor_his_kinase"/>
</dbReference>
<evidence type="ECO:0000256" key="2">
    <source>
        <dbReference type="ARBA" id="ARBA00004651"/>
    </source>
</evidence>
<dbReference type="PANTHER" id="PTHR44936:SF9">
    <property type="entry name" value="SENSOR PROTEIN CREC"/>
    <property type="match status" value="1"/>
</dbReference>
<dbReference type="CDD" id="cd00082">
    <property type="entry name" value="HisKA"/>
    <property type="match status" value="1"/>
</dbReference>
<dbReference type="Proteomes" id="UP000646749">
    <property type="component" value="Unassembled WGS sequence"/>
</dbReference>
<protein>
    <recommendedName>
        <fullName evidence="3">histidine kinase</fullName>
        <ecNumber evidence="3">2.7.13.3</ecNumber>
    </recommendedName>
</protein>
<reference evidence="10 11" key="1">
    <citation type="submission" date="2021-01" db="EMBL/GenBank/DDBJ databases">
        <title>Whole genome shotgun sequence of Plantactinospora endophytica NBRC 110450.</title>
        <authorList>
            <person name="Komaki H."/>
            <person name="Tamura T."/>
        </authorList>
    </citation>
    <scope>NUCLEOTIDE SEQUENCE [LARGE SCALE GENOMIC DNA]</scope>
    <source>
        <strain evidence="10 11">NBRC 110450</strain>
    </source>
</reference>
<dbReference type="PROSITE" id="PS50109">
    <property type="entry name" value="HIS_KIN"/>
    <property type="match status" value="1"/>
</dbReference>
<dbReference type="InterPro" id="IPR036097">
    <property type="entry name" value="HisK_dim/P_sf"/>
</dbReference>
<evidence type="ECO:0000259" key="9">
    <source>
        <dbReference type="PROSITE" id="PS50109"/>
    </source>
</evidence>
<evidence type="ECO:0000256" key="7">
    <source>
        <dbReference type="ARBA" id="ARBA00022777"/>
    </source>
</evidence>
<dbReference type="Gene3D" id="1.10.287.130">
    <property type="match status" value="1"/>
</dbReference>
<keyword evidence="4" id="KW-0472">Membrane</keyword>
<dbReference type="InterPro" id="IPR003594">
    <property type="entry name" value="HATPase_dom"/>
</dbReference>
<evidence type="ECO:0000256" key="5">
    <source>
        <dbReference type="ARBA" id="ARBA00022553"/>
    </source>
</evidence>
<dbReference type="PANTHER" id="PTHR44936">
    <property type="entry name" value="SENSOR PROTEIN CREC"/>
    <property type="match status" value="1"/>
</dbReference>
<evidence type="ECO:0000256" key="8">
    <source>
        <dbReference type="ARBA" id="ARBA00023012"/>
    </source>
</evidence>
<evidence type="ECO:0000313" key="11">
    <source>
        <dbReference type="Proteomes" id="UP000646749"/>
    </source>
</evidence>
<evidence type="ECO:0000256" key="1">
    <source>
        <dbReference type="ARBA" id="ARBA00000085"/>
    </source>
</evidence>
<name>A0ABQ4E1X2_9ACTN</name>
<comment type="catalytic activity">
    <reaction evidence="1">
        <text>ATP + protein L-histidine = ADP + protein N-phospho-L-histidine.</text>
        <dbReference type="EC" id="2.7.13.3"/>
    </reaction>
</comment>
<proteinExistence type="predicted"/>
<dbReference type="InterPro" id="IPR036890">
    <property type="entry name" value="HATPase_C_sf"/>
</dbReference>
<dbReference type="SMART" id="SM00388">
    <property type="entry name" value="HisKA"/>
    <property type="match status" value="1"/>
</dbReference>
<keyword evidence="7" id="KW-0418">Kinase</keyword>
<dbReference type="InterPro" id="IPR003661">
    <property type="entry name" value="HisK_dim/P_dom"/>
</dbReference>
<feature type="domain" description="Histidine kinase" evidence="9">
    <location>
        <begin position="104"/>
        <end position="304"/>
    </location>
</feature>
<sequence length="315" mass="34246">MVINHHEAEGCGSGHPVAFPVPRPIMPVRQQTTHLAGIRTRRARRPGAVHPGRRPSGVVGTARLSRFADGRVVRRVWDSIDPRYRPAEPPRFSAGDEQSLLLRMFCHELRTPIESLRALTRALAEEPQPLGPAGRRDIAALAQEHATHLADLWQQTVSVVRSLAEPVDRPVPLRQVLPIATATAPPHRLTVRLSRNAGDRLVPAHRVRQILVNLVGNALRHGPPDGRVRVCASVRAGLLVLTVADQGRSCGPLLAALRRSAPPPGIGGLGLWIVRHLVAAEHGTITAYRSTDGIAVRVCLPAPHRRTRAANTDVD</sequence>
<dbReference type="InterPro" id="IPR005467">
    <property type="entry name" value="His_kinase_dom"/>
</dbReference>
<evidence type="ECO:0000256" key="6">
    <source>
        <dbReference type="ARBA" id="ARBA00022679"/>
    </source>
</evidence>
<dbReference type="SUPFAM" id="SSF47384">
    <property type="entry name" value="Homodimeric domain of signal transducing histidine kinase"/>
    <property type="match status" value="1"/>
</dbReference>
<dbReference type="Pfam" id="PF02518">
    <property type="entry name" value="HATPase_c"/>
    <property type="match status" value="1"/>
</dbReference>
<organism evidence="10 11">
    <name type="scientific">Plantactinospora endophytica</name>
    <dbReference type="NCBI Taxonomy" id="673535"/>
    <lineage>
        <taxon>Bacteria</taxon>
        <taxon>Bacillati</taxon>
        <taxon>Actinomycetota</taxon>
        <taxon>Actinomycetes</taxon>
        <taxon>Micromonosporales</taxon>
        <taxon>Micromonosporaceae</taxon>
        <taxon>Plantactinospora</taxon>
    </lineage>
</organism>
<dbReference type="RefSeq" id="WP_239140911.1">
    <property type="nucleotide sequence ID" value="NZ_BONW01000016.1"/>
</dbReference>
<dbReference type="CDD" id="cd16936">
    <property type="entry name" value="HATPase_RsbW-like"/>
    <property type="match status" value="1"/>
</dbReference>
<accession>A0ABQ4E1X2</accession>
<dbReference type="SMART" id="SM00387">
    <property type="entry name" value="HATPase_c"/>
    <property type="match status" value="1"/>
</dbReference>
<comment type="caution">
    <text evidence="10">The sequence shown here is derived from an EMBL/GenBank/DDBJ whole genome shotgun (WGS) entry which is preliminary data.</text>
</comment>
<keyword evidence="11" id="KW-1185">Reference proteome</keyword>
<keyword evidence="4" id="KW-1003">Cell membrane</keyword>
<evidence type="ECO:0000256" key="3">
    <source>
        <dbReference type="ARBA" id="ARBA00012438"/>
    </source>
</evidence>
<comment type="subcellular location">
    <subcellularLocation>
        <location evidence="2">Cell membrane</location>
        <topology evidence="2">Multi-pass membrane protein</topology>
    </subcellularLocation>
</comment>
<evidence type="ECO:0000313" key="10">
    <source>
        <dbReference type="EMBL" id="GIG88714.1"/>
    </source>
</evidence>
<keyword evidence="8" id="KW-0902">Two-component regulatory system</keyword>
<gene>
    <name evidence="10" type="ORF">Pen02_36500</name>
</gene>
<evidence type="ECO:0000256" key="4">
    <source>
        <dbReference type="ARBA" id="ARBA00022475"/>
    </source>
</evidence>
<dbReference type="Gene3D" id="3.30.565.10">
    <property type="entry name" value="Histidine kinase-like ATPase, C-terminal domain"/>
    <property type="match status" value="1"/>
</dbReference>
<keyword evidence="5" id="KW-0597">Phosphoprotein</keyword>
<keyword evidence="6" id="KW-0808">Transferase</keyword>
<dbReference type="EMBL" id="BONW01000016">
    <property type="protein sequence ID" value="GIG88714.1"/>
    <property type="molecule type" value="Genomic_DNA"/>
</dbReference>
<dbReference type="EC" id="2.7.13.3" evidence="3"/>